<reference evidence="1 2" key="1">
    <citation type="submission" date="2021-05" db="EMBL/GenBank/DDBJ databases">
        <title>Genome Assembly of Synthetic Allotetraploid Brassica napus Reveals Homoeologous Exchanges between Subgenomes.</title>
        <authorList>
            <person name="Davis J.T."/>
        </authorList>
    </citation>
    <scope>NUCLEOTIDE SEQUENCE [LARGE SCALE GENOMIC DNA]</scope>
    <source>
        <strain evidence="2">cv. Da-Ae</strain>
        <tissue evidence="1">Seedling</tissue>
    </source>
</reference>
<evidence type="ECO:0000313" key="1">
    <source>
        <dbReference type="EMBL" id="KAH0866767.1"/>
    </source>
</evidence>
<dbReference type="EMBL" id="JAGKQM010000017">
    <property type="protein sequence ID" value="KAH0866767.1"/>
    <property type="molecule type" value="Genomic_DNA"/>
</dbReference>
<dbReference type="Proteomes" id="UP000824890">
    <property type="component" value="Unassembled WGS sequence"/>
</dbReference>
<comment type="caution">
    <text evidence="1">The sequence shown here is derived from an EMBL/GenBank/DDBJ whole genome shotgun (WGS) entry which is preliminary data.</text>
</comment>
<gene>
    <name evidence="1" type="ORF">HID58_073789</name>
</gene>
<organism evidence="1 2">
    <name type="scientific">Brassica napus</name>
    <name type="common">Rape</name>
    <dbReference type="NCBI Taxonomy" id="3708"/>
    <lineage>
        <taxon>Eukaryota</taxon>
        <taxon>Viridiplantae</taxon>
        <taxon>Streptophyta</taxon>
        <taxon>Embryophyta</taxon>
        <taxon>Tracheophyta</taxon>
        <taxon>Spermatophyta</taxon>
        <taxon>Magnoliopsida</taxon>
        <taxon>eudicotyledons</taxon>
        <taxon>Gunneridae</taxon>
        <taxon>Pentapetalae</taxon>
        <taxon>rosids</taxon>
        <taxon>malvids</taxon>
        <taxon>Brassicales</taxon>
        <taxon>Brassicaceae</taxon>
        <taxon>Brassiceae</taxon>
        <taxon>Brassica</taxon>
    </lineage>
</organism>
<accession>A0ABQ7YF26</accession>
<keyword evidence="2" id="KW-1185">Reference proteome</keyword>
<proteinExistence type="predicted"/>
<protein>
    <submittedName>
        <fullName evidence="1">Uncharacterized protein</fullName>
    </submittedName>
</protein>
<sequence length="69" mass="7782">MTIDENLVFLPGEAKENQETRTLCFYAIQWISFFGGVGGGCFEGEARNWTRITIGVEAHMNEDAPDRLK</sequence>
<feature type="non-terminal residue" evidence="1">
    <location>
        <position position="69"/>
    </location>
</feature>
<name>A0ABQ7YF26_BRANA</name>
<evidence type="ECO:0000313" key="2">
    <source>
        <dbReference type="Proteomes" id="UP000824890"/>
    </source>
</evidence>